<evidence type="ECO:0000256" key="3">
    <source>
        <dbReference type="ARBA" id="ARBA00022833"/>
    </source>
</evidence>
<accession>A0A409XYX7</accession>
<reference evidence="6 7" key="1">
    <citation type="journal article" date="2018" name="Evol. Lett.">
        <title>Horizontal gene cluster transfer increased hallucinogenic mushroom diversity.</title>
        <authorList>
            <person name="Reynolds H.T."/>
            <person name="Vijayakumar V."/>
            <person name="Gluck-Thaler E."/>
            <person name="Korotkin H.B."/>
            <person name="Matheny P.B."/>
            <person name="Slot J.C."/>
        </authorList>
    </citation>
    <scope>NUCLEOTIDE SEQUENCE [LARGE SCALE GENOMIC DNA]</scope>
    <source>
        <strain evidence="6 7">SRW20</strain>
    </source>
</reference>
<evidence type="ECO:0000256" key="2">
    <source>
        <dbReference type="ARBA" id="ARBA00022771"/>
    </source>
</evidence>
<dbReference type="InterPro" id="IPR002893">
    <property type="entry name" value="Znf_MYND"/>
</dbReference>
<dbReference type="Pfam" id="PF26632">
    <property type="entry name" value="DUF8205"/>
    <property type="match status" value="3"/>
</dbReference>
<protein>
    <recommendedName>
        <fullName evidence="5">MYND-type domain-containing protein</fullName>
    </recommendedName>
</protein>
<dbReference type="STRING" id="231916.A0A409XYX7"/>
<keyword evidence="1" id="KW-0479">Metal-binding</keyword>
<dbReference type="Gene3D" id="6.10.140.2220">
    <property type="match status" value="1"/>
</dbReference>
<dbReference type="InParanoid" id="A0A409XYX7"/>
<gene>
    <name evidence="6" type="ORF">CVT26_016188</name>
</gene>
<dbReference type="Proteomes" id="UP000284706">
    <property type="component" value="Unassembled WGS sequence"/>
</dbReference>
<keyword evidence="7" id="KW-1185">Reference proteome</keyword>
<evidence type="ECO:0000256" key="4">
    <source>
        <dbReference type="PROSITE-ProRule" id="PRU00134"/>
    </source>
</evidence>
<sequence length="1309" mass="149026">MSKKDLNDFFCINEDGHVQLKKGSSPAFSLICSRTDCQNHDTGDKKGPTFKRCVKVLAILQHGLHLLEDEDLVEFYSKPVGIELFIQYEPANIKNFFRLFNLSSLGDATPMSAIPQIVSVEVADDQKLLNHPGCVKLLNHTRTTSLVEDTTDGLPIIAVMRCQQTFGQGEGLVPGLAEFSSYRANLVTFRITKYALEIARNWYATILNIPIRARGQDFVKEMNVSSENLIEFINGEIRADAISNNVMRLRAKYLPNYEKQMISVASVQLPITEFLHPERAAFVKLLRRKIAREYIYHFSAARPSHKKFCNDTPEERGVLNAILERLATEVRLQRDFEVLTILQHGLHLLDDEDLVEFYSKPLGIDLFVQYEPANIKNFFRLFNLSALGDTTPMSAIPQIVAVQVAEDETLLNHPTYAKILDHARASSMVNDTVNGLPITVVMRCQQTVGLGEVVIPGLAGFSSYRANIVTFALTKTALDIARNWYATILNLPIKVRGQDYVKEMNVSSENLIEFINGTIRADAIGNNVMRLRAKYLPDYEKQMISVASVQLPVTKFLHPQRPSHKKDCNDAPEEEAMFSKILERLASAIPLRLEFQILAILQHGLHLLDDEDLVEFYNKPLGIGVLVQYEPAHIKNFFRLFNLSALGDATPMSAIPQIVAVQVVDEQEIMQDPSYKKLLDSSMASKIAENTIDGLPIMVVMSCQQTIGHRNAGIRGIVGYAQHRTSVVSFAITKTALEKARFWYGTILHVPIKTRGPEFVKKMNVSSENLIEYINGVIRLDALDENWMHFRAKFLPDYEKRMISVVSIQPPVTGFLHPEAARFTNFLRRKITREYIYHIAAEQYGYPRSILPAPIFKGHMIDDEPPFGQKRDINNHQELYKDNAIPRTISLEPHLLLRISCWDLGLENIGSMPETDLDDMFSIDEEQKKKSPKSMRVNRCCSRTECTNADDRNNPVFKRCAKCKSAYCSRECQRLDWPEHKEICNVKKLVPEEVDVSRKILWKLANTGCLAFEFHLLTILKHGLHLLDEEELRRRYYFKPIGIDVTVQYEPTHVKNFLRLFDVSALGDNTGTPMSAIPQIVDVKPTNEDLLHKDATYVKVLKSTNGLKLVEQTEDGLPIFVVLTCQQAYTSKFAFKLQSGNFAVQQPPRCFVCFALVRTVLEYARRLITEGIILDVPIKIRGPPTIKKMYLNTENLLEYMNARIREDATGKNEMCLRTRSLANSDKEFISIVSAQPPMINPLDKEKVKYAEFLHKKIAREYIYHRAAEEYGFDKSILPKPTFQGHYDDRPPAVKFVDRLKEMLSSHGFE</sequence>
<dbReference type="GO" id="GO:0008270">
    <property type="term" value="F:zinc ion binding"/>
    <property type="evidence" value="ECO:0007669"/>
    <property type="project" value="UniProtKB-KW"/>
</dbReference>
<keyword evidence="2 4" id="KW-0863">Zinc-finger</keyword>
<evidence type="ECO:0000256" key="1">
    <source>
        <dbReference type="ARBA" id="ARBA00022723"/>
    </source>
</evidence>
<dbReference type="PROSITE" id="PS50865">
    <property type="entry name" value="ZF_MYND_2"/>
    <property type="match status" value="1"/>
</dbReference>
<feature type="domain" description="MYND-type" evidence="5">
    <location>
        <begin position="946"/>
        <end position="984"/>
    </location>
</feature>
<organism evidence="6 7">
    <name type="scientific">Gymnopilus dilepis</name>
    <dbReference type="NCBI Taxonomy" id="231916"/>
    <lineage>
        <taxon>Eukaryota</taxon>
        <taxon>Fungi</taxon>
        <taxon>Dikarya</taxon>
        <taxon>Basidiomycota</taxon>
        <taxon>Agaricomycotina</taxon>
        <taxon>Agaricomycetes</taxon>
        <taxon>Agaricomycetidae</taxon>
        <taxon>Agaricales</taxon>
        <taxon>Agaricineae</taxon>
        <taxon>Hymenogastraceae</taxon>
        <taxon>Gymnopilus</taxon>
    </lineage>
</organism>
<dbReference type="Pfam" id="PF01753">
    <property type="entry name" value="zf-MYND"/>
    <property type="match status" value="1"/>
</dbReference>
<evidence type="ECO:0000259" key="5">
    <source>
        <dbReference type="PROSITE" id="PS50865"/>
    </source>
</evidence>
<dbReference type="OrthoDB" id="3132099at2759"/>
<keyword evidence="3" id="KW-0862">Zinc</keyword>
<dbReference type="InterPro" id="IPR058518">
    <property type="entry name" value="DUF8205"/>
</dbReference>
<proteinExistence type="predicted"/>
<evidence type="ECO:0000313" key="6">
    <source>
        <dbReference type="EMBL" id="PPQ95972.1"/>
    </source>
</evidence>
<dbReference type="EMBL" id="NHYE01001402">
    <property type="protein sequence ID" value="PPQ95972.1"/>
    <property type="molecule type" value="Genomic_DNA"/>
</dbReference>
<name>A0A409XYX7_9AGAR</name>
<comment type="caution">
    <text evidence="6">The sequence shown here is derived from an EMBL/GenBank/DDBJ whole genome shotgun (WGS) entry which is preliminary data.</text>
</comment>
<evidence type="ECO:0000313" key="7">
    <source>
        <dbReference type="Proteomes" id="UP000284706"/>
    </source>
</evidence>
<dbReference type="SUPFAM" id="SSF144232">
    <property type="entry name" value="HIT/MYND zinc finger-like"/>
    <property type="match status" value="1"/>
</dbReference>